<evidence type="ECO:0000256" key="2">
    <source>
        <dbReference type="SAM" id="MobiDB-lite"/>
    </source>
</evidence>
<dbReference type="PANTHER" id="PTHR12789:SF0">
    <property type="entry name" value="DENSITY-REGULATED PROTEIN"/>
    <property type="match status" value="1"/>
</dbReference>
<dbReference type="SUPFAM" id="SSF55159">
    <property type="entry name" value="eIF1-like"/>
    <property type="match status" value="1"/>
</dbReference>
<feature type="domain" description="SUI1" evidence="3">
    <location>
        <begin position="156"/>
        <end position="228"/>
    </location>
</feature>
<feature type="compositionally biased region" description="Polar residues" evidence="2">
    <location>
        <begin position="1"/>
        <end position="12"/>
    </location>
</feature>
<feature type="region of interest" description="Disordered" evidence="2">
    <location>
        <begin position="1"/>
        <end position="79"/>
    </location>
</feature>
<dbReference type="InterPro" id="IPR046447">
    <property type="entry name" value="DENR_C"/>
</dbReference>
<dbReference type="OrthoDB" id="277199at2759"/>
<comment type="similarity">
    <text evidence="1">Belongs to the DENR family.</text>
</comment>
<dbReference type="Pfam" id="PF01253">
    <property type="entry name" value="SUI1"/>
    <property type="match status" value="1"/>
</dbReference>
<dbReference type="PANTHER" id="PTHR12789">
    <property type="entry name" value="DENSITY-REGULATED PROTEIN HOMOLOG"/>
    <property type="match status" value="1"/>
</dbReference>
<gene>
    <name evidence="4" type="ORF">EMWEY_00007730</name>
</gene>
<evidence type="ECO:0000256" key="1">
    <source>
        <dbReference type="ARBA" id="ARBA00007514"/>
    </source>
</evidence>
<keyword evidence="4" id="KW-0396">Initiation factor</keyword>
<organism evidence="4 5">
    <name type="scientific">Eimeria maxima</name>
    <name type="common">Coccidian parasite</name>
    <dbReference type="NCBI Taxonomy" id="5804"/>
    <lineage>
        <taxon>Eukaryota</taxon>
        <taxon>Sar</taxon>
        <taxon>Alveolata</taxon>
        <taxon>Apicomplexa</taxon>
        <taxon>Conoidasida</taxon>
        <taxon>Coccidia</taxon>
        <taxon>Eucoccidiorida</taxon>
        <taxon>Eimeriorina</taxon>
        <taxon>Eimeriidae</taxon>
        <taxon>Eimeria</taxon>
    </lineage>
</organism>
<dbReference type="RefSeq" id="XP_013333975.1">
    <property type="nucleotide sequence ID" value="XM_013478521.1"/>
</dbReference>
<evidence type="ECO:0000313" key="4">
    <source>
        <dbReference type="EMBL" id="CDJ57325.1"/>
    </source>
</evidence>
<sequence length="241" mass="25849">MDAHNSDSSGSGSEAPALSGRARRKLLLQKQQHSRQKEPASATAPTVNDPAEVPTDGDTHNADPCDSSSQDQQPPITGPCKVEYCPTCGMPFEYCEFSGAACSKQAEAKDDPSEQATALKQKDDEEQLSNELQEKAAISEAKRGAGKKDGAKPEVVTVQKQAKRRGKCATNVWGLENFGVKPEQAAKLASKHFACGSSFQKGQPGLKPFVEIQGDVEETIAAFLLKNFGIPEDKIVFLAEK</sequence>
<dbReference type="GO" id="GO:0002188">
    <property type="term" value="P:translation reinitiation"/>
    <property type="evidence" value="ECO:0007669"/>
    <property type="project" value="TreeGrafter"/>
</dbReference>
<dbReference type="Proteomes" id="UP000030763">
    <property type="component" value="Unassembled WGS sequence"/>
</dbReference>
<dbReference type="InterPro" id="IPR036877">
    <property type="entry name" value="SUI1_dom_sf"/>
</dbReference>
<reference evidence="4" key="1">
    <citation type="submission" date="2013-10" db="EMBL/GenBank/DDBJ databases">
        <title>Genomic analysis of the causative agents of coccidiosis in chickens.</title>
        <authorList>
            <person name="Reid A.J."/>
            <person name="Blake D."/>
            <person name="Billington K."/>
            <person name="Browne H."/>
            <person name="Dunn M."/>
            <person name="Hung S."/>
            <person name="Kawahara F."/>
            <person name="Miranda-Saavedra D."/>
            <person name="Mourier T."/>
            <person name="Nagra H."/>
            <person name="Otto T.D."/>
            <person name="Rawlings N."/>
            <person name="Sanchez A."/>
            <person name="Sanders M."/>
            <person name="Subramaniam C."/>
            <person name="Tay Y."/>
            <person name="Dear P."/>
            <person name="Doerig C."/>
            <person name="Gruber A."/>
            <person name="Parkinson J."/>
            <person name="Shirley M."/>
            <person name="Wan K.L."/>
            <person name="Berriman M."/>
            <person name="Tomley F."/>
            <person name="Pain A."/>
        </authorList>
    </citation>
    <scope>NUCLEOTIDE SEQUENCE [LARGE SCALE GENOMIC DNA]</scope>
    <source>
        <strain evidence="4">Weybridge</strain>
    </source>
</reference>
<dbReference type="AlphaFoldDB" id="U6M6M2"/>
<dbReference type="EMBL" id="HG719257">
    <property type="protein sequence ID" value="CDJ57325.1"/>
    <property type="molecule type" value="Genomic_DNA"/>
</dbReference>
<accession>U6M6M2</accession>
<dbReference type="GO" id="GO:0001731">
    <property type="term" value="P:formation of translation preinitiation complex"/>
    <property type="evidence" value="ECO:0007669"/>
    <property type="project" value="TreeGrafter"/>
</dbReference>
<proteinExistence type="inferred from homology"/>
<reference evidence="4" key="2">
    <citation type="submission" date="2013-10" db="EMBL/GenBank/DDBJ databases">
        <authorList>
            <person name="Aslett M."/>
        </authorList>
    </citation>
    <scope>NUCLEOTIDE SEQUENCE [LARGE SCALE GENOMIC DNA]</scope>
    <source>
        <strain evidence="4">Weybridge</strain>
    </source>
</reference>
<dbReference type="Pfam" id="PF21023">
    <property type="entry name" value="DENR_N"/>
    <property type="match status" value="1"/>
</dbReference>
<name>U6M6M2_EIMMA</name>
<dbReference type="GeneID" id="25334759"/>
<dbReference type="OMA" id="EVFEIDM"/>
<dbReference type="InterPro" id="IPR048517">
    <property type="entry name" value="DENR_N"/>
</dbReference>
<keyword evidence="5" id="KW-1185">Reference proteome</keyword>
<dbReference type="InterPro" id="IPR001950">
    <property type="entry name" value="SUI1"/>
</dbReference>
<dbReference type="Gene3D" id="3.30.780.10">
    <property type="entry name" value="SUI1-like domain"/>
    <property type="match status" value="1"/>
</dbReference>
<evidence type="ECO:0000313" key="5">
    <source>
        <dbReference type="Proteomes" id="UP000030763"/>
    </source>
</evidence>
<keyword evidence="4" id="KW-0648">Protein biosynthesis</keyword>
<dbReference type="InterPro" id="IPR050318">
    <property type="entry name" value="DENR/SUI1_TIF"/>
</dbReference>
<evidence type="ECO:0000259" key="3">
    <source>
        <dbReference type="PROSITE" id="PS50296"/>
    </source>
</evidence>
<protein>
    <submittedName>
        <fullName evidence="4">Translation initiation factor SUI1 domain-containing protein, putative</fullName>
    </submittedName>
</protein>
<dbReference type="VEuPathDB" id="ToxoDB:EMWEY_00007730"/>
<dbReference type="GO" id="GO:0003743">
    <property type="term" value="F:translation initiation factor activity"/>
    <property type="evidence" value="ECO:0007669"/>
    <property type="project" value="UniProtKB-KW"/>
</dbReference>
<dbReference type="PROSITE" id="PS50296">
    <property type="entry name" value="SUI1"/>
    <property type="match status" value="1"/>
</dbReference>
<feature type="compositionally biased region" description="Polar residues" evidence="2">
    <location>
        <begin position="66"/>
        <end position="75"/>
    </location>
</feature>
<dbReference type="CDD" id="cd11607">
    <property type="entry name" value="DENR_C"/>
    <property type="match status" value="1"/>
</dbReference>
<dbReference type="GO" id="GO:0003729">
    <property type="term" value="F:mRNA binding"/>
    <property type="evidence" value="ECO:0007669"/>
    <property type="project" value="TreeGrafter"/>
</dbReference>